<comment type="caution">
    <text evidence="1">The sequence shown here is derived from an EMBL/GenBank/DDBJ whole genome shotgun (WGS) entry which is preliminary data.</text>
</comment>
<protein>
    <submittedName>
        <fullName evidence="1">9225_t:CDS:1</fullName>
    </submittedName>
</protein>
<dbReference type="Proteomes" id="UP000789366">
    <property type="component" value="Unassembled WGS sequence"/>
</dbReference>
<reference evidence="1" key="1">
    <citation type="submission" date="2021-06" db="EMBL/GenBank/DDBJ databases">
        <authorList>
            <person name="Kallberg Y."/>
            <person name="Tangrot J."/>
            <person name="Rosling A."/>
        </authorList>
    </citation>
    <scope>NUCLEOTIDE SEQUENCE</scope>
    <source>
        <strain evidence="1">28 12/20/2015</strain>
    </source>
</reference>
<dbReference type="EMBL" id="CAJVPW010006165">
    <property type="protein sequence ID" value="CAG8565466.1"/>
    <property type="molecule type" value="Genomic_DNA"/>
</dbReference>
<keyword evidence="2" id="KW-1185">Reference proteome</keyword>
<name>A0ACA9M315_9GLOM</name>
<accession>A0ACA9M315</accession>
<evidence type="ECO:0000313" key="1">
    <source>
        <dbReference type="EMBL" id="CAG8565466.1"/>
    </source>
</evidence>
<sequence length="340" mass="38755">MELVEKGPFFEPSGSAKGYSYGESVYDSFVAAHDIYAFLQIFFQELRQYTNLDFHIAGESYAGHYIPAIASVINNYNNVYNTKNIIHINLKSILMGNSLVNILEQHKYLPVMGCDSSYGPILTDSACNQMRRDYIQCAKLTKTCYDSKNVSICVTAETCFSGMFQPFRDIVNIFDIRDQCNEGNPDLCYPELQDIVKYCNREDIKTELGVNSSFVFQPSNFNITDNFFNSGDAIRRFDIYIPPLLENNIRVLVYAGDADVTCNWFGCEAWTKALKWSGAKGFNNANVTRWVTNTGNHAGNVRSFKGFTFLRVFDSGHMVPHDQPRASLDFYNKWIFNKDL</sequence>
<proteinExistence type="predicted"/>
<organism evidence="1 2">
    <name type="scientific">Cetraspora pellucida</name>
    <dbReference type="NCBI Taxonomy" id="1433469"/>
    <lineage>
        <taxon>Eukaryota</taxon>
        <taxon>Fungi</taxon>
        <taxon>Fungi incertae sedis</taxon>
        <taxon>Mucoromycota</taxon>
        <taxon>Glomeromycotina</taxon>
        <taxon>Glomeromycetes</taxon>
        <taxon>Diversisporales</taxon>
        <taxon>Gigasporaceae</taxon>
        <taxon>Cetraspora</taxon>
    </lineage>
</organism>
<gene>
    <name evidence="1" type="ORF">SPELUC_LOCUS5780</name>
</gene>
<evidence type="ECO:0000313" key="2">
    <source>
        <dbReference type="Proteomes" id="UP000789366"/>
    </source>
</evidence>